<dbReference type="Gene3D" id="1.10.601.10">
    <property type="entry name" value="RNA Polymerase Primary Sigma Factor"/>
    <property type="match status" value="2"/>
</dbReference>
<reference evidence="10" key="1">
    <citation type="submission" date="2020-05" db="EMBL/GenBank/DDBJ databases">
        <authorList>
            <person name="Chiriac C."/>
            <person name="Salcher M."/>
            <person name="Ghai R."/>
            <person name="Kavagutti S V."/>
        </authorList>
    </citation>
    <scope>NUCLEOTIDE SEQUENCE</scope>
</reference>
<dbReference type="InterPro" id="IPR036388">
    <property type="entry name" value="WH-like_DNA-bd_sf"/>
</dbReference>
<dbReference type="EMBL" id="CAEZWK010000002">
    <property type="protein sequence ID" value="CAB4646898.1"/>
    <property type="molecule type" value="Genomic_DNA"/>
</dbReference>
<evidence type="ECO:0000313" key="10">
    <source>
        <dbReference type="EMBL" id="CAB4645140.1"/>
    </source>
</evidence>
<dbReference type="FunFam" id="1.10.10.10:FF:000004">
    <property type="entry name" value="RNA polymerase sigma factor SigA"/>
    <property type="match status" value="1"/>
</dbReference>
<protein>
    <recommendedName>
        <fullName evidence="5">RNA polymerase principal sigma factor HrdB</fullName>
    </recommendedName>
</protein>
<dbReference type="GO" id="GO:0003677">
    <property type="term" value="F:DNA binding"/>
    <property type="evidence" value="ECO:0007669"/>
    <property type="project" value="UniProtKB-KW"/>
</dbReference>
<evidence type="ECO:0000256" key="1">
    <source>
        <dbReference type="ARBA" id="ARBA00023015"/>
    </source>
</evidence>
<feature type="region of interest" description="Disordered" evidence="6">
    <location>
        <begin position="1"/>
        <end position="58"/>
    </location>
</feature>
<dbReference type="NCBIfam" id="TIGR02937">
    <property type="entry name" value="sigma70-ECF"/>
    <property type="match status" value="1"/>
</dbReference>
<dbReference type="InterPro" id="IPR007624">
    <property type="entry name" value="RNA_pol_sigma70_r3"/>
</dbReference>
<evidence type="ECO:0000259" key="8">
    <source>
        <dbReference type="PROSITE" id="PS00716"/>
    </source>
</evidence>
<feature type="domain" description="RNA polymerase sigma-70" evidence="7">
    <location>
        <begin position="347"/>
        <end position="360"/>
    </location>
</feature>
<keyword evidence="3" id="KW-0238">DNA-binding</keyword>
<dbReference type="Pfam" id="PF04539">
    <property type="entry name" value="Sigma70_r3"/>
    <property type="match status" value="1"/>
</dbReference>
<dbReference type="SUPFAM" id="SSF88659">
    <property type="entry name" value="Sigma3 and sigma4 domains of RNA polymerase sigma factors"/>
    <property type="match status" value="2"/>
</dbReference>
<dbReference type="Pfam" id="PF00140">
    <property type="entry name" value="Sigma70_r1_2"/>
    <property type="match status" value="1"/>
</dbReference>
<dbReference type="PROSITE" id="PS00715">
    <property type="entry name" value="SIGMA70_1"/>
    <property type="match status" value="1"/>
</dbReference>
<keyword evidence="2" id="KW-0731">Sigma factor</keyword>
<dbReference type="PROSITE" id="PS00716">
    <property type="entry name" value="SIGMA70_2"/>
    <property type="match status" value="1"/>
</dbReference>
<dbReference type="GO" id="GO:0006352">
    <property type="term" value="P:DNA-templated transcription initiation"/>
    <property type="evidence" value="ECO:0007669"/>
    <property type="project" value="InterPro"/>
</dbReference>
<dbReference type="EMBL" id="CAEZVW010000005">
    <property type="protein sequence ID" value="CAB4637128.1"/>
    <property type="molecule type" value="Genomic_DNA"/>
</dbReference>
<dbReference type="NCBIfam" id="NF004561">
    <property type="entry name" value="PRK05901.1-3"/>
    <property type="match status" value="1"/>
</dbReference>
<evidence type="ECO:0000256" key="3">
    <source>
        <dbReference type="ARBA" id="ARBA00023125"/>
    </source>
</evidence>
<dbReference type="EMBL" id="CAEZWF010000002">
    <property type="protein sequence ID" value="CAB4645140.1"/>
    <property type="molecule type" value="Genomic_DNA"/>
</dbReference>
<keyword evidence="4" id="KW-0804">Transcription</keyword>
<evidence type="ECO:0000256" key="5">
    <source>
        <dbReference type="ARBA" id="ARBA00073948"/>
    </source>
</evidence>
<dbReference type="PANTHER" id="PTHR30603:SF59">
    <property type="entry name" value="RNA POLYMERASE PRINCIPAL SIGMA FACTOR HRDA"/>
    <property type="match status" value="1"/>
</dbReference>
<feature type="compositionally biased region" description="Basic residues" evidence="6">
    <location>
        <begin position="9"/>
        <end position="32"/>
    </location>
</feature>
<dbReference type="InterPro" id="IPR000943">
    <property type="entry name" value="RNA_pol_sigma70"/>
</dbReference>
<dbReference type="NCBIfam" id="TIGR02393">
    <property type="entry name" value="RpoD_Cterm"/>
    <property type="match status" value="1"/>
</dbReference>
<dbReference type="SUPFAM" id="SSF88946">
    <property type="entry name" value="Sigma2 domain of RNA polymerase sigma factors"/>
    <property type="match status" value="1"/>
</dbReference>
<gene>
    <name evidence="9" type="ORF">UFOPK2157_00295</name>
    <name evidence="10" type="ORF">UFOPK2228_00200</name>
    <name evidence="11" type="ORF">UFOPK2245_00230</name>
</gene>
<dbReference type="InterPro" id="IPR012760">
    <property type="entry name" value="RNA_pol_sigma_RpoD_C"/>
</dbReference>
<dbReference type="NCBIfam" id="NF005920">
    <property type="entry name" value="PRK07921.1"/>
    <property type="match status" value="1"/>
</dbReference>
<sequence>MAVFSALKNKVKPKASAKKAVAKKAVAKKAPVKKTSASKSPAKKATAKKSVAKKSAPVKKAPVKKIELKKDLTAKDVQAIVDTKNAVLRHNEVLAELEVRGITSINRIPKKVDKDLVDEARSLASEVPLMIEKLRKSGLGSPSRILKKSEYELIAPKVEPVKATSEKIDAKTGKTVVTKIDGEDVELEEVELEDVETLIKEVVEIIDSEEEDKGNQPRVVDLADEATQGNEENAFTLKASEEDDAPVQTVMTAGATADPVKDYLKQIGRVALLNAELEVELATRVEVGLFAEEKLKHEKKLDKKYKRELEFLVEDGKRAKNHLLEANLRLVVSLAKRYTGRGMLFLDLIQEGNLGLIRAVEKFDYTKGYKFSTYATWWIRQAITRAMADQARTIRIPVHMVEVINKLARVQRQMLQDLGREPTPEELAKELDMTPEKVVEVQKYGREPISLHTPLGEEGDSEFGDLIEDSEAVVPADAVSFTLLQEQLHSVLDTLSEREAGVVAMRFGLTDGQPKTLDEIGKVYGVTRERIRQIESKTMSKLRHPSRSQVLRDYLD</sequence>
<dbReference type="HAMAP" id="MF_00963">
    <property type="entry name" value="Sigma70_RpoD_SigA"/>
    <property type="match status" value="1"/>
</dbReference>
<dbReference type="InterPro" id="IPR014284">
    <property type="entry name" value="RNA_pol_sigma-70_dom"/>
</dbReference>
<dbReference type="PRINTS" id="PR00046">
    <property type="entry name" value="SIGMA70FCT"/>
</dbReference>
<dbReference type="PANTHER" id="PTHR30603">
    <property type="entry name" value="RNA POLYMERASE SIGMA FACTOR RPO"/>
    <property type="match status" value="1"/>
</dbReference>
<evidence type="ECO:0000256" key="4">
    <source>
        <dbReference type="ARBA" id="ARBA00023163"/>
    </source>
</evidence>
<accession>A0A6J6K616</accession>
<dbReference type="FunFam" id="1.10.601.10:FF:000001">
    <property type="entry name" value="RNA polymerase sigma factor SigA"/>
    <property type="match status" value="1"/>
</dbReference>
<dbReference type="GO" id="GO:0016987">
    <property type="term" value="F:sigma factor activity"/>
    <property type="evidence" value="ECO:0007669"/>
    <property type="project" value="UniProtKB-KW"/>
</dbReference>
<dbReference type="FunFam" id="1.10.10.10:FF:000002">
    <property type="entry name" value="RNA polymerase sigma factor SigA"/>
    <property type="match status" value="1"/>
</dbReference>
<organism evidence="10">
    <name type="scientific">freshwater metagenome</name>
    <dbReference type="NCBI Taxonomy" id="449393"/>
    <lineage>
        <taxon>unclassified sequences</taxon>
        <taxon>metagenomes</taxon>
        <taxon>ecological metagenomes</taxon>
    </lineage>
</organism>
<name>A0A6J6K616_9ZZZZ</name>
<dbReference type="InterPro" id="IPR007630">
    <property type="entry name" value="RNA_pol_sigma70_r4"/>
</dbReference>
<dbReference type="InterPro" id="IPR013325">
    <property type="entry name" value="RNA_pol_sigma_r2"/>
</dbReference>
<feature type="compositionally biased region" description="Basic residues" evidence="6">
    <location>
        <begin position="41"/>
        <end position="52"/>
    </location>
</feature>
<dbReference type="CDD" id="cd06171">
    <property type="entry name" value="Sigma70_r4"/>
    <property type="match status" value="1"/>
</dbReference>
<dbReference type="InterPro" id="IPR013324">
    <property type="entry name" value="RNA_pol_sigma_r3/r4-like"/>
</dbReference>
<dbReference type="AlphaFoldDB" id="A0A6J6K616"/>
<evidence type="ECO:0000313" key="9">
    <source>
        <dbReference type="EMBL" id="CAB4637128.1"/>
    </source>
</evidence>
<dbReference type="InterPro" id="IPR007627">
    <property type="entry name" value="RNA_pol_sigma70_r2"/>
</dbReference>
<keyword evidence="1" id="KW-0805">Transcription regulation</keyword>
<evidence type="ECO:0000259" key="7">
    <source>
        <dbReference type="PROSITE" id="PS00715"/>
    </source>
</evidence>
<dbReference type="Pfam" id="PF04542">
    <property type="entry name" value="Sigma70_r2"/>
    <property type="match status" value="1"/>
</dbReference>
<dbReference type="InterPro" id="IPR028630">
    <property type="entry name" value="Sigma70_RpoD"/>
</dbReference>
<dbReference type="InterPro" id="IPR050239">
    <property type="entry name" value="Sigma-70_RNA_pol_init_factors"/>
</dbReference>
<evidence type="ECO:0000256" key="6">
    <source>
        <dbReference type="SAM" id="MobiDB-lite"/>
    </source>
</evidence>
<dbReference type="Gene3D" id="1.10.10.10">
    <property type="entry name" value="Winged helix-like DNA-binding domain superfamily/Winged helix DNA-binding domain"/>
    <property type="match status" value="2"/>
</dbReference>
<dbReference type="Pfam" id="PF04545">
    <property type="entry name" value="Sigma70_r4"/>
    <property type="match status" value="1"/>
</dbReference>
<feature type="domain" description="RNA polymerase sigma-70" evidence="8">
    <location>
        <begin position="516"/>
        <end position="542"/>
    </location>
</feature>
<evidence type="ECO:0000313" key="11">
    <source>
        <dbReference type="EMBL" id="CAB4646898.1"/>
    </source>
</evidence>
<evidence type="ECO:0000256" key="2">
    <source>
        <dbReference type="ARBA" id="ARBA00023082"/>
    </source>
</evidence>
<dbReference type="InterPro" id="IPR009042">
    <property type="entry name" value="RNA_pol_sigma70_r1_2"/>
</dbReference>
<proteinExistence type="inferred from homology"/>